<protein>
    <submittedName>
        <fullName evidence="1">Uncharacterized protein</fullName>
    </submittedName>
</protein>
<dbReference type="HOGENOM" id="CLU_2007554_0_0_1"/>
<organism evidence="1">
    <name type="scientific">Oryza nivara</name>
    <name type="common">Indian wild rice</name>
    <name type="synonym">Oryza sativa f. spontanea</name>
    <dbReference type="NCBI Taxonomy" id="4536"/>
    <lineage>
        <taxon>Eukaryota</taxon>
        <taxon>Viridiplantae</taxon>
        <taxon>Streptophyta</taxon>
        <taxon>Embryophyta</taxon>
        <taxon>Tracheophyta</taxon>
        <taxon>Spermatophyta</taxon>
        <taxon>Magnoliopsida</taxon>
        <taxon>Liliopsida</taxon>
        <taxon>Poales</taxon>
        <taxon>Poaceae</taxon>
        <taxon>BOP clade</taxon>
        <taxon>Oryzoideae</taxon>
        <taxon>Oryzeae</taxon>
        <taxon>Oryzinae</taxon>
        <taxon>Oryza</taxon>
    </lineage>
</organism>
<keyword evidence="2" id="KW-1185">Reference proteome</keyword>
<evidence type="ECO:0000313" key="1">
    <source>
        <dbReference type="EnsemblPlants" id="ONIVA02G20100.1"/>
    </source>
</evidence>
<name>A0A0E0G7C1_ORYNI</name>
<dbReference type="OMA" id="EYPSFHE"/>
<dbReference type="Gramene" id="ONIVA02G20100.1">
    <property type="protein sequence ID" value="ONIVA02G20100.1"/>
    <property type="gene ID" value="ONIVA02G20100"/>
</dbReference>
<proteinExistence type="predicted"/>
<dbReference type="AlphaFoldDB" id="A0A0E0G7C1"/>
<reference evidence="1" key="1">
    <citation type="submission" date="2015-04" db="UniProtKB">
        <authorList>
            <consortium name="EnsemblPlants"/>
        </authorList>
    </citation>
    <scope>IDENTIFICATION</scope>
    <source>
        <strain evidence="1">SL10</strain>
    </source>
</reference>
<dbReference type="Proteomes" id="UP000006591">
    <property type="component" value="Chromosome 2"/>
</dbReference>
<reference evidence="1" key="2">
    <citation type="submission" date="2018-04" db="EMBL/GenBank/DDBJ databases">
        <title>OnivRS2 (Oryza nivara Reference Sequence Version 2).</title>
        <authorList>
            <person name="Zhang J."/>
            <person name="Kudrna D."/>
            <person name="Lee S."/>
            <person name="Talag J."/>
            <person name="Rajasekar S."/>
            <person name="Welchert J."/>
            <person name="Hsing Y.-I."/>
            <person name="Wing R.A."/>
        </authorList>
    </citation>
    <scope>NUCLEOTIDE SEQUENCE [LARGE SCALE GENOMIC DNA]</scope>
    <source>
        <strain evidence="1">SL10</strain>
    </source>
</reference>
<dbReference type="EnsemblPlants" id="ONIVA02G20100.1">
    <property type="protein sequence ID" value="ONIVA02G20100.1"/>
    <property type="gene ID" value="ONIVA02G20100"/>
</dbReference>
<sequence length="136" mass="15438">MYKWRDVSVRDKYSLQEYPSFHEKSSSREALLSAVKKSGYVVNNAAASATLNNLVIVSASKTSKLAACVQYLCFDSLVPLGFPMPPNPKLKVWDDRYRCINRTTMTAKNFQITVRPVNRYLSFFLGVPAKFILYLA</sequence>
<accession>A0A0E0G7C1</accession>
<evidence type="ECO:0000313" key="2">
    <source>
        <dbReference type="Proteomes" id="UP000006591"/>
    </source>
</evidence>